<dbReference type="InterPro" id="IPR002052">
    <property type="entry name" value="DNA_methylase_N6_adenine_CS"/>
</dbReference>
<dbReference type="OrthoDB" id="9805629at2"/>
<dbReference type="NCBIfam" id="TIGR00571">
    <property type="entry name" value="dam"/>
    <property type="match status" value="1"/>
</dbReference>
<evidence type="ECO:0000256" key="1">
    <source>
        <dbReference type="ARBA" id="ARBA00006594"/>
    </source>
</evidence>
<dbReference type="PIRSF" id="PIRSF000398">
    <property type="entry name" value="M_m6A_EcoRV"/>
    <property type="match status" value="1"/>
</dbReference>
<organism evidence="8 9">
    <name type="scientific">Stenomitos frigidus ULC18</name>
    <dbReference type="NCBI Taxonomy" id="2107698"/>
    <lineage>
        <taxon>Bacteria</taxon>
        <taxon>Bacillati</taxon>
        <taxon>Cyanobacteriota</taxon>
        <taxon>Cyanophyceae</taxon>
        <taxon>Leptolyngbyales</taxon>
        <taxon>Leptolyngbyaceae</taxon>
        <taxon>Stenomitos</taxon>
    </lineage>
</organism>
<evidence type="ECO:0000256" key="4">
    <source>
        <dbReference type="ARBA" id="ARBA00022679"/>
    </source>
</evidence>
<dbReference type="EC" id="2.1.1.72" evidence="2 7"/>
<evidence type="ECO:0000313" key="8">
    <source>
        <dbReference type="EMBL" id="PSB24540.1"/>
    </source>
</evidence>
<evidence type="ECO:0000313" key="9">
    <source>
        <dbReference type="Proteomes" id="UP000239576"/>
    </source>
</evidence>
<dbReference type="InterPro" id="IPR029063">
    <property type="entry name" value="SAM-dependent_MTases_sf"/>
</dbReference>
<dbReference type="InterPro" id="IPR012263">
    <property type="entry name" value="M_m6A_EcoRV"/>
</dbReference>
<evidence type="ECO:0000256" key="2">
    <source>
        <dbReference type="ARBA" id="ARBA00011900"/>
    </source>
</evidence>
<keyword evidence="9" id="KW-1185">Reference proteome</keyword>
<dbReference type="RefSeq" id="WP_106259739.1">
    <property type="nucleotide sequence ID" value="NZ_PVWK01000142.1"/>
</dbReference>
<dbReference type="AlphaFoldDB" id="A0A2T1DVM8"/>
<dbReference type="PANTHER" id="PTHR30481:SF3">
    <property type="entry name" value="DNA ADENINE METHYLASE"/>
    <property type="match status" value="1"/>
</dbReference>
<reference evidence="9" key="1">
    <citation type="submission" date="2018-02" db="EMBL/GenBank/DDBJ databases">
        <authorList>
            <person name="Moore K."/>
            <person name="Momper L."/>
        </authorList>
    </citation>
    <scope>NUCLEOTIDE SEQUENCE [LARGE SCALE GENOMIC DNA]</scope>
    <source>
        <strain evidence="9">ULC18</strain>
    </source>
</reference>
<evidence type="ECO:0000256" key="3">
    <source>
        <dbReference type="ARBA" id="ARBA00022603"/>
    </source>
</evidence>
<gene>
    <name evidence="8" type="ORF">C7B82_26295</name>
</gene>
<dbReference type="GO" id="GO:1904047">
    <property type="term" value="F:S-adenosyl-L-methionine binding"/>
    <property type="evidence" value="ECO:0007669"/>
    <property type="project" value="TreeGrafter"/>
</dbReference>
<dbReference type="InterPro" id="IPR023095">
    <property type="entry name" value="Ade_MeTrfase_dom_2"/>
</dbReference>
<dbReference type="GO" id="GO:0009307">
    <property type="term" value="P:DNA restriction-modification system"/>
    <property type="evidence" value="ECO:0007669"/>
    <property type="project" value="InterPro"/>
</dbReference>
<dbReference type="SUPFAM" id="SSF53335">
    <property type="entry name" value="S-adenosyl-L-methionine-dependent methyltransferases"/>
    <property type="match status" value="1"/>
</dbReference>
<keyword evidence="3 7" id="KW-0489">Methyltransferase</keyword>
<dbReference type="PANTHER" id="PTHR30481">
    <property type="entry name" value="DNA ADENINE METHYLASE"/>
    <property type="match status" value="1"/>
</dbReference>
<name>A0A2T1DVM8_9CYAN</name>
<dbReference type="EMBL" id="PVWK01000142">
    <property type="protein sequence ID" value="PSB24540.1"/>
    <property type="molecule type" value="Genomic_DNA"/>
</dbReference>
<keyword evidence="5 7" id="KW-0949">S-adenosyl-L-methionine</keyword>
<dbReference type="PRINTS" id="PR00505">
    <property type="entry name" value="D12N6MTFRASE"/>
</dbReference>
<dbReference type="GO" id="GO:0009007">
    <property type="term" value="F:site-specific DNA-methyltransferase (adenine-specific) activity"/>
    <property type="evidence" value="ECO:0007669"/>
    <property type="project" value="UniProtKB-UniRule"/>
</dbReference>
<evidence type="ECO:0000256" key="7">
    <source>
        <dbReference type="RuleBase" id="RU361257"/>
    </source>
</evidence>
<keyword evidence="4 7" id="KW-0808">Transferase</keyword>
<protein>
    <recommendedName>
        <fullName evidence="2 7">Site-specific DNA-methyltransferase (adenine-specific)</fullName>
        <ecNumber evidence="2 7">2.1.1.72</ecNumber>
    </recommendedName>
</protein>
<dbReference type="PROSITE" id="PS00092">
    <property type="entry name" value="N6_MTASE"/>
    <property type="match status" value="1"/>
</dbReference>
<dbReference type="Proteomes" id="UP000239576">
    <property type="component" value="Unassembled WGS sequence"/>
</dbReference>
<dbReference type="GO" id="GO:0032259">
    <property type="term" value="P:methylation"/>
    <property type="evidence" value="ECO:0007669"/>
    <property type="project" value="UniProtKB-KW"/>
</dbReference>
<comment type="similarity">
    <text evidence="1 7">Belongs to the N(4)/N(6)-methyltransferase family.</text>
</comment>
<dbReference type="Pfam" id="PF02086">
    <property type="entry name" value="MethyltransfD12"/>
    <property type="match status" value="1"/>
</dbReference>
<dbReference type="Gene3D" id="3.40.50.150">
    <property type="entry name" value="Vaccinia Virus protein VP39"/>
    <property type="match status" value="1"/>
</dbReference>
<comment type="caution">
    <text evidence="8">The sequence shown here is derived from an EMBL/GenBank/DDBJ whole genome shotgun (WGS) entry which is preliminary data.</text>
</comment>
<dbReference type="GO" id="GO:0043565">
    <property type="term" value="F:sequence-specific DNA binding"/>
    <property type="evidence" value="ECO:0007669"/>
    <property type="project" value="TreeGrafter"/>
</dbReference>
<evidence type="ECO:0000256" key="6">
    <source>
        <dbReference type="ARBA" id="ARBA00047942"/>
    </source>
</evidence>
<dbReference type="GO" id="GO:0006298">
    <property type="term" value="P:mismatch repair"/>
    <property type="evidence" value="ECO:0007669"/>
    <property type="project" value="TreeGrafter"/>
</dbReference>
<dbReference type="InterPro" id="IPR012327">
    <property type="entry name" value="MeTrfase_D12"/>
</dbReference>
<accession>A0A2T1DVM8</accession>
<sequence length="295" mass="33778">MPVNVLPVKVPPIKCQGIKTKLVPFILSQIHWVEPADSKWIEPFVGSGVVVFNRAPQRALIADSNQHIIRLYQGIQMGEIDRAIVSDFLQRNGEMLLRSGADYYYEVRDRFNQYASPLDFLFLNRACFNGLMRFNRKGGFNVPFCRKPQRFAQSYITKIANQVDWVAKQMAGKDWEFRIANWQDVLLEAQPGDFVYLDPPYCGRHTDYYNAWSQAEAEALAIATKQLPCGFAVSMWLENQHRKNSHIQDCWSDLEMRVCQHFYHVGAREALRGAIAEALLIKPGFATGNGRSSLK</sequence>
<evidence type="ECO:0000256" key="5">
    <source>
        <dbReference type="ARBA" id="ARBA00022691"/>
    </source>
</evidence>
<comment type="catalytic activity">
    <reaction evidence="6 7">
        <text>a 2'-deoxyadenosine in DNA + S-adenosyl-L-methionine = an N(6)-methyl-2'-deoxyadenosine in DNA + S-adenosyl-L-homocysteine + H(+)</text>
        <dbReference type="Rhea" id="RHEA:15197"/>
        <dbReference type="Rhea" id="RHEA-COMP:12418"/>
        <dbReference type="Rhea" id="RHEA-COMP:12419"/>
        <dbReference type="ChEBI" id="CHEBI:15378"/>
        <dbReference type="ChEBI" id="CHEBI:57856"/>
        <dbReference type="ChEBI" id="CHEBI:59789"/>
        <dbReference type="ChEBI" id="CHEBI:90615"/>
        <dbReference type="ChEBI" id="CHEBI:90616"/>
        <dbReference type="EC" id="2.1.1.72"/>
    </reaction>
</comment>
<proteinExistence type="inferred from homology"/>
<reference evidence="8 9" key="2">
    <citation type="submission" date="2018-03" db="EMBL/GenBank/DDBJ databases">
        <title>The ancient ancestry and fast evolution of plastids.</title>
        <authorList>
            <person name="Moore K.R."/>
            <person name="Magnabosco C."/>
            <person name="Momper L."/>
            <person name="Gold D.A."/>
            <person name="Bosak T."/>
            <person name="Fournier G.P."/>
        </authorList>
    </citation>
    <scope>NUCLEOTIDE SEQUENCE [LARGE SCALE GENOMIC DNA]</scope>
    <source>
        <strain evidence="8 9">ULC18</strain>
    </source>
</reference>
<dbReference type="Gene3D" id="1.10.1020.10">
    <property type="entry name" value="Adenine-specific Methyltransferase, Domain 2"/>
    <property type="match status" value="1"/>
</dbReference>